<gene>
    <name evidence="1" type="ORF">QQ91_008105</name>
</gene>
<proteinExistence type="predicted"/>
<evidence type="ECO:0000313" key="1">
    <source>
        <dbReference type="EMBL" id="NEV67080.1"/>
    </source>
</evidence>
<reference evidence="1" key="2">
    <citation type="journal article" date="2015" name="Genome Announc.">
        <title>Draft Genome Sequence of Filamentous Marine Cyanobacterium Lyngbya confervoides Strain BDU141951.</title>
        <authorList>
            <person name="Chandrababunaidu M.M."/>
            <person name="Sen D."/>
            <person name="Tripathy S."/>
        </authorList>
    </citation>
    <scope>NUCLEOTIDE SEQUENCE</scope>
    <source>
        <strain evidence="1">BDU141951</strain>
    </source>
</reference>
<accession>A0A0C1UNX0</accession>
<comment type="caution">
    <text evidence="1">The sequence shown here is derived from an EMBL/GenBank/DDBJ whole genome shotgun (WGS) entry which is preliminary data.</text>
</comment>
<protein>
    <submittedName>
        <fullName evidence="1">Uncharacterized protein</fullName>
    </submittedName>
</protein>
<sequence>MASQSSNRAPKAGNRLIGQFDLPIDQLSIFTILLSGLVTGGSYSTLIWGDRLTALLPAYTEWPLFFTTLRLVVASVAG</sequence>
<organism evidence="1">
    <name type="scientific">Lyngbya confervoides BDU141951</name>
    <dbReference type="NCBI Taxonomy" id="1574623"/>
    <lineage>
        <taxon>Bacteria</taxon>
        <taxon>Bacillati</taxon>
        <taxon>Cyanobacteriota</taxon>
        <taxon>Cyanophyceae</taxon>
        <taxon>Oscillatoriophycideae</taxon>
        <taxon>Oscillatoriales</taxon>
        <taxon>Microcoleaceae</taxon>
        <taxon>Lyngbya</taxon>
    </lineage>
</organism>
<dbReference type="EMBL" id="JTHE02000003">
    <property type="protein sequence ID" value="NEV67080.1"/>
    <property type="molecule type" value="Genomic_DNA"/>
</dbReference>
<dbReference type="AlphaFoldDB" id="A0A0C1UNX0"/>
<reference evidence="1" key="3">
    <citation type="submission" date="2020-02" db="EMBL/GenBank/DDBJ databases">
        <authorList>
            <person name="Sarangi A.N."/>
            <person name="Ghosh S."/>
            <person name="Mukherjee M."/>
            <person name="Tripathy S."/>
        </authorList>
    </citation>
    <scope>NUCLEOTIDE SEQUENCE</scope>
    <source>
        <strain evidence="1">BDU141951</strain>
    </source>
</reference>
<name>A0A0C1UNX0_9CYAN</name>
<reference evidence="1" key="1">
    <citation type="submission" date="2014-11" db="EMBL/GenBank/DDBJ databases">
        <authorList>
            <person name="Malar M.C."/>
            <person name="Sen D."/>
            <person name="Tripathy S."/>
        </authorList>
    </citation>
    <scope>NUCLEOTIDE SEQUENCE</scope>
    <source>
        <strain evidence="1">BDU141951</strain>
    </source>
</reference>